<comment type="pathway">
    <text evidence="2">Cell wall biogenesis; lipoteichoic acid biosynthesis.</text>
</comment>
<name>R6I7H5_9FIRM</name>
<dbReference type="STRING" id="1262914.BN533_01165"/>
<organism evidence="9">
    <name type="scientific">Phascolarctobacterium faecium</name>
    <dbReference type="NCBI Taxonomy" id="33025"/>
    <lineage>
        <taxon>Bacteria</taxon>
        <taxon>Bacillati</taxon>
        <taxon>Bacillota</taxon>
        <taxon>Negativicutes</taxon>
        <taxon>Acidaminococcales</taxon>
        <taxon>Acidaminococcaceae</taxon>
        <taxon>Phascolarctobacterium</taxon>
    </lineage>
</organism>
<dbReference type="AlphaFoldDB" id="R6I7H5"/>
<dbReference type="PANTHER" id="PTHR47371">
    <property type="entry name" value="LIPOTEICHOIC ACID SYNTHASE"/>
    <property type="match status" value="1"/>
</dbReference>
<evidence type="ECO:0000259" key="8">
    <source>
        <dbReference type="Pfam" id="PF00884"/>
    </source>
</evidence>
<keyword evidence="4 7" id="KW-0812">Transmembrane</keyword>
<evidence type="ECO:0000256" key="6">
    <source>
        <dbReference type="ARBA" id="ARBA00023136"/>
    </source>
</evidence>
<comment type="subcellular location">
    <subcellularLocation>
        <location evidence="1">Cell membrane</location>
        <topology evidence="1">Multi-pass membrane protein</topology>
    </subcellularLocation>
</comment>
<feature type="transmembrane region" description="Helical" evidence="7">
    <location>
        <begin position="134"/>
        <end position="155"/>
    </location>
</feature>
<keyword evidence="3" id="KW-1003">Cell membrane</keyword>
<evidence type="ECO:0000256" key="1">
    <source>
        <dbReference type="ARBA" id="ARBA00004651"/>
    </source>
</evidence>
<reference evidence="9" key="1">
    <citation type="submission" date="2012-11" db="EMBL/GenBank/DDBJ databases">
        <title>Dependencies among metagenomic species, viruses, plasmids and units of genetic variation.</title>
        <authorList>
            <person name="Nielsen H.B."/>
            <person name="Almeida M."/>
            <person name="Juncker A.S."/>
            <person name="Rasmussen S."/>
            <person name="Li J."/>
            <person name="Sunagawa S."/>
            <person name="Plichta D."/>
            <person name="Gautier L."/>
            <person name="Le Chatelier E."/>
            <person name="Peletier E."/>
            <person name="Bonde I."/>
            <person name="Nielsen T."/>
            <person name="Manichanh C."/>
            <person name="Arumugam M."/>
            <person name="Batto J."/>
            <person name="Santos M.B.Q.D."/>
            <person name="Blom N."/>
            <person name="Borruel N."/>
            <person name="Burgdorf K.S."/>
            <person name="Boumezbeur F."/>
            <person name="Casellas F."/>
            <person name="Dore J."/>
            <person name="Guarner F."/>
            <person name="Hansen T."/>
            <person name="Hildebrand F."/>
            <person name="Kaas R.S."/>
            <person name="Kennedy S."/>
            <person name="Kristiansen K."/>
            <person name="Kultima J.R."/>
            <person name="Leonard P."/>
            <person name="Levenez F."/>
            <person name="Lund O."/>
            <person name="Moumen B."/>
            <person name="Le Paslier D."/>
            <person name="Pons N."/>
            <person name="Pedersen O."/>
            <person name="Prifti E."/>
            <person name="Qin J."/>
            <person name="Raes J."/>
            <person name="Tap J."/>
            <person name="Tims S."/>
            <person name="Ussery D.W."/>
            <person name="Yamada T."/>
            <person name="MetaHit consortium"/>
            <person name="Renault P."/>
            <person name="Sicheritz-Ponten T."/>
            <person name="Bork P."/>
            <person name="Wang J."/>
            <person name="Brunak S."/>
            <person name="Ehrlich S.D."/>
        </authorList>
    </citation>
    <scope>NUCLEOTIDE SEQUENCE [LARGE SCALE GENOMIC DNA]</scope>
</reference>
<dbReference type="Pfam" id="PF00884">
    <property type="entry name" value="Sulfatase"/>
    <property type="match status" value="1"/>
</dbReference>
<feature type="transmembrane region" description="Helical" evidence="7">
    <location>
        <begin position="72"/>
        <end position="93"/>
    </location>
</feature>
<dbReference type="Gene3D" id="3.40.720.10">
    <property type="entry name" value="Alkaline Phosphatase, subunit A"/>
    <property type="match status" value="1"/>
</dbReference>
<sequence>MYRRSIILVILLLLFAAEAFFARQFYIEIVPFPEDEWWMTVVNNCLRDLLLAGVAGLLYFRRNRLADRTKRYFPVVVIGVLYLLIAGFMVNQLSLDKGFLTVLAVLTGLNNNIVLVLLAAMCYHKWPSMLMKSVYFAVYFITALTMIFDAFYFWQTSMHVESVLFKNLNIYAVQGVLSGMTAIQLAGIGFAVAAVLLLFRVTKPQKRKPNFAWSLLCVSVFFLGLNLSYWSMVQVNKYILTEYVCVWGDETSEMIRSDYRNLLTTPVNINFASKMLFDTDKIARRKHIEQRPLTAKDERVLKELGILRSQQVLQPLEAQYDKIVLLVLESVHRDYIGFYNKNIPQETTPFLDSLLAKYPRLDNYYSSAIPTTQGLNATFRSHLIFDEEINGAKQGSLFRSVQEAGWRGIFMNASSQYYSNEVREYPQQFGMQEYYAKEYLQDLGYSGASGWGYHNDVLYKETLRLLEAGRKDKMLLVTKTLDMHQPYPYYGISWENMPPAVRDHELVTIRGMYWVDQTLKNFFEEAEAKGLMDDRTLFIITADHNPHSGGEYTKIVTNENDRKSIAPIPLLFVSKNLQPLNNLMTKDYASQIDLAPTLLYLAGIKAPEDFMGRNLLESVETPFALGYFGGKAFYYSADLSFEDQMDNPSPATEYEDALTNYIIHEYSERQLKNQ</sequence>
<evidence type="ECO:0000256" key="7">
    <source>
        <dbReference type="SAM" id="Phobius"/>
    </source>
</evidence>
<dbReference type="HOGENOM" id="CLU_463705_0_0_9"/>
<feature type="transmembrane region" description="Helical" evidence="7">
    <location>
        <begin position="211"/>
        <end position="232"/>
    </location>
</feature>
<dbReference type="InterPro" id="IPR050448">
    <property type="entry name" value="OpgB/LTA_synthase_biosynth"/>
</dbReference>
<feature type="transmembrane region" description="Helical" evidence="7">
    <location>
        <begin position="37"/>
        <end position="60"/>
    </location>
</feature>
<evidence type="ECO:0000313" key="9">
    <source>
        <dbReference type="EMBL" id="CDB46108.1"/>
    </source>
</evidence>
<dbReference type="EMBL" id="CBDS010000073">
    <property type="protein sequence ID" value="CDB46108.1"/>
    <property type="molecule type" value="Genomic_DNA"/>
</dbReference>
<gene>
    <name evidence="9" type="ORF">BN533_01165</name>
</gene>
<feature type="transmembrane region" description="Helical" evidence="7">
    <location>
        <begin position="175"/>
        <end position="199"/>
    </location>
</feature>
<protein>
    <submittedName>
        <fullName evidence="9">Arylsulfatase</fullName>
    </submittedName>
</protein>
<evidence type="ECO:0000256" key="5">
    <source>
        <dbReference type="ARBA" id="ARBA00022989"/>
    </source>
</evidence>
<dbReference type="GO" id="GO:0005886">
    <property type="term" value="C:plasma membrane"/>
    <property type="evidence" value="ECO:0007669"/>
    <property type="project" value="UniProtKB-SubCell"/>
</dbReference>
<dbReference type="RefSeq" id="WP_021718065.1">
    <property type="nucleotide sequence ID" value="NZ_CAKVRS010000002.1"/>
</dbReference>
<accession>R6I7H5</accession>
<dbReference type="PANTHER" id="PTHR47371:SF3">
    <property type="entry name" value="PHOSPHOGLYCEROL TRANSFERASE I"/>
    <property type="match status" value="1"/>
</dbReference>
<keyword evidence="5 7" id="KW-1133">Transmembrane helix</keyword>
<dbReference type="InterPro" id="IPR017850">
    <property type="entry name" value="Alkaline_phosphatase_core_sf"/>
</dbReference>
<keyword evidence="6 7" id="KW-0472">Membrane</keyword>
<feature type="domain" description="Sulfatase N-terminal" evidence="8">
    <location>
        <begin position="323"/>
        <end position="604"/>
    </location>
</feature>
<dbReference type="InterPro" id="IPR000917">
    <property type="entry name" value="Sulfatase_N"/>
</dbReference>
<dbReference type="SUPFAM" id="SSF53649">
    <property type="entry name" value="Alkaline phosphatase-like"/>
    <property type="match status" value="1"/>
</dbReference>
<feature type="transmembrane region" description="Helical" evidence="7">
    <location>
        <begin position="99"/>
        <end position="122"/>
    </location>
</feature>
<evidence type="ECO:0000256" key="3">
    <source>
        <dbReference type="ARBA" id="ARBA00022475"/>
    </source>
</evidence>
<evidence type="ECO:0000256" key="4">
    <source>
        <dbReference type="ARBA" id="ARBA00022692"/>
    </source>
</evidence>
<proteinExistence type="predicted"/>
<dbReference type="eggNOG" id="COG1368">
    <property type="taxonomic scope" value="Bacteria"/>
</dbReference>
<comment type="caution">
    <text evidence="9">The sequence shown here is derived from an EMBL/GenBank/DDBJ whole genome shotgun (WGS) entry which is preliminary data.</text>
</comment>
<evidence type="ECO:0000256" key="2">
    <source>
        <dbReference type="ARBA" id="ARBA00004936"/>
    </source>
</evidence>